<organism evidence="2 3">
    <name type="scientific">Propionispira arboris</name>
    <dbReference type="NCBI Taxonomy" id="84035"/>
    <lineage>
        <taxon>Bacteria</taxon>
        <taxon>Bacillati</taxon>
        <taxon>Bacillota</taxon>
        <taxon>Negativicutes</taxon>
        <taxon>Selenomonadales</taxon>
        <taxon>Selenomonadaceae</taxon>
        <taxon>Propionispira</taxon>
    </lineage>
</organism>
<reference evidence="2 3" key="1">
    <citation type="submission" date="2016-10" db="EMBL/GenBank/DDBJ databases">
        <authorList>
            <person name="de Groot N.N."/>
        </authorList>
    </citation>
    <scope>NUCLEOTIDE SEQUENCE [LARGE SCALE GENOMIC DNA]</scope>
    <source>
        <strain evidence="2 3">DSM 2179</strain>
    </source>
</reference>
<evidence type="ECO:0000313" key="3">
    <source>
        <dbReference type="Proteomes" id="UP000199662"/>
    </source>
</evidence>
<protein>
    <submittedName>
        <fullName evidence="2">Predicted secreted hydrolase</fullName>
    </submittedName>
</protein>
<dbReference type="Gene3D" id="2.40.370.10">
    <property type="entry name" value="AttH-like domain"/>
    <property type="match status" value="2"/>
</dbReference>
<dbReference type="AlphaFoldDB" id="A0A1H7AQE7"/>
<sequence length="337" mass="37338">MSKVKNNKGLPLSVDVINDLPGKRGIAFDSWYVKADFESDGHILGFTWHQGMIHTPDEKEIVSAETVFMDATDNTWINKDLTAPASSENNCSYDELNVYSSLGSLKGNRDAMSLTLDLGENKLDIKLTSQKEVLYNGASGLITFNGTPSYQYSFPNMKMEGTFTIKGKTYAVKNGVAWFDRQIGKVERSDILKEDANLDGTLVAGKSIWLWLGLALGEELKEAISLWDIYSGNTRYAFATIADKFGAQTNAVADITYDEVWTSSKTGNKYPKVLTIKVAAVDFKMKLTSYANSENVEFVRDIQGLDGCQCLYHGIGNYKGQKIDRAVNLEMIGNICQ</sequence>
<dbReference type="Pfam" id="PF07143">
    <property type="entry name" value="CrtC"/>
    <property type="match status" value="1"/>
</dbReference>
<dbReference type="InterPro" id="IPR010791">
    <property type="entry name" value="AttH_dom"/>
</dbReference>
<proteinExistence type="predicted"/>
<evidence type="ECO:0000313" key="2">
    <source>
        <dbReference type="EMBL" id="SEJ67779.1"/>
    </source>
</evidence>
<dbReference type="InterPro" id="IPR023374">
    <property type="entry name" value="AttH-like_dom_sf"/>
</dbReference>
<gene>
    <name evidence="2" type="ORF">SAMN05660742_113101</name>
</gene>
<keyword evidence="2" id="KW-0378">Hydrolase</keyword>
<dbReference type="PANTHER" id="PTHR38591">
    <property type="entry name" value="HYDROLASE"/>
    <property type="match status" value="1"/>
</dbReference>
<dbReference type="PANTHER" id="PTHR38591:SF1">
    <property type="entry name" value="BLL1000 PROTEIN"/>
    <property type="match status" value="1"/>
</dbReference>
<accession>A0A1H7AQE7</accession>
<name>A0A1H7AQE7_9FIRM</name>
<feature type="domain" description="AttH" evidence="1">
    <location>
        <begin position="30"/>
        <end position="184"/>
    </location>
</feature>
<evidence type="ECO:0000259" key="1">
    <source>
        <dbReference type="Pfam" id="PF07143"/>
    </source>
</evidence>
<dbReference type="STRING" id="84035.SAMN05660742_113101"/>
<keyword evidence="3" id="KW-1185">Reference proteome</keyword>
<dbReference type="GO" id="GO:0016787">
    <property type="term" value="F:hydrolase activity"/>
    <property type="evidence" value="ECO:0007669"/>
    <property type="project" value="UniProtKB-KW"/>
</dbReference>
<dbReference type="RefSeq" id="WP_091832626.1">
    <property type="nucleotide sequence ID" value="NZ_FNZK01000013.1"/>
</dbReference>
<dbReference type="Proteomes" id="UP000199662">
    <property type="component" value="Unassembled WGS sequence"/>
</dbReference>
<dbReference type="SUPFAM" id="SSF159245">
    <property type="entry name" value="AttH-like"/>
    <property type="match status" value="1"/>
</dbReference>
<dbReference type="EMBL" id="FNZK01000013">
    <property type="protein sequence ID" value="SEJ67779.1"/>
    <property type="molecule type" value="Genomic_DNA"/>
</dbReference>